<dbReference type="EMBL" id="KN840605">
    <property type="protein sequence ID" value="KIP03681.1"/>
    <property type="molecule type" value="Genomic_DNA"/>
</dbReference>
<name>A0A0C3RT16_PHLG1</name>
<evidence type="ECO:0000313" key="2">
    <source>
        <dbReference type="Proteomes" id="UP000053257"/>
    </source>
</evidence>
<gene>
    <name evidence="1" type="ORF">PHLGIDRAFT_121379</name>
</gene>
<keyword evidence="2" id="KW-1185">Reference proteome</keyword>
<dbReference type="HOGENOM" id="CLU_2085638_0_0_1"/>
<sequence>MKLYMVNSARDWVQAKTDGYNDLQAWSTFQTFLNDFEAAYKLPNEVSRAALELDSIHQDNLKPKTVTNLVSRFKVLLARAGTNKRNDIYLLHFKKALNWRIFEEILLLPNHPTTLAD</sequence>
<evidence type="ECO:0008006" key="3">
    <source>
        <dbReference type="Google" id="ProtNLM"/>
    </source>
</evidence>
<dbReference type="AlphaFoldDB" id="A0A0C3RT16"/>
<protein>
    <recommendedName>
        <fullName evidence="3">Retrotransposon gag domain-containing protein</fullName>
    </recommendedName>
</protein>
<organism evidence="1 2">
    <name type="scientific">Phlebiopsis gigantea (strain 11061_1 CR5-6)</name>
    <name type="common">White-rot fungus</name>
    <name type="synonym">Peniophora gigantea</name>
    <dbReference type="NCBI Taxonomy" id="745531"/>
    <lineage>
        <taxon>Eukaryota</taxon>
        <taxon>Fungi</taxon>
        <taxon>Dikarya</taxon>
        <taxon>Basidiomycota</taxon>
        <taxon>Agaricomycotina</taxon>
        <taxon>Agaricomycetes</taxon>
        <taxon>Polyporales</taxon>
        <taxon>Phanerochaetaceae</taxon>
        <taxon>Phlebiopsis</taxon>
    </lineage>
</organism>
<reference evidence="1 2" key="1">
    <citation type="journal article" date="2014" name="PLoS Genet.">
        <title>Analysis of the Phlebiopsis gigantea genome, transcriptome and secretome provides insight into its pioneer colonization strategies of wood.</title>
        <authorList>
            <person name="Hori C."/>
            <person name="Ishida T."/>
            <person name="Igarashi K."/>
            <person name="Samejima M."/>
            <person name="Suzuki H."/>
            <person name="Master E."/>
            <person name="Ferreira P."/>
            <person name="Ruiz-Duenas F.J."/>
            <person name="Held B."/>
            <person name="Canessa P."/>
            <person name="Larrondo L.F."/>
            <person name="Schmoll M."/>
            <person name="Druzhinina I.S."/>
            <person name="Kubicek C.P."/>
            <person name="Gaskell J.A."/>
            <person name="Kersten P."/>
            <person name="St John F."/>
            <person name="Glasner J."/>
            <person name="Sabat G."/>
            <person name="Splinter BonDurant S."/>
            <person name="Syed K."/>
            <person name="Yadav J."/>
            <person name="Mgbeahuruike A.C."/>
            <person name="Kovalchuk A."/>
            <person name="Asiegbu F.O."/>
            <person name="Lackner G."/>
            <person name="Hoffmeister D."/>
            <person name="Rencoret J."/>
            <person name="Gutierrez A."/>
            <person name="Sun H."/>
            <person name="Lindquist E."/>
            <person name="Barry K."/>
            <person name="Riley R."/>
            <person name="Grigoriev I.V."/>
            <person name="Henrissat B."/>
            <person name="Kues U."/>
            <person name="Berka R.M."/>
            <person name="Martinez A.T."/>
            <person name="Covert S.F."/>
            <person name="Blanchette R.A."/>
            <person name="Cullen D."/>
        </authorList>
    </citation>
    <scope>NUCLEOTIDE SEQUENCE [LARGE SCALE GENOMIC DNA]</scope>
    <source>
        <strain evidence="1 2">11061_1 CR5-6</strain>
    </source>
</reference>
<proteinExistence type="predicted"/>
<evidence type="ECO:0000313" key="1">
    <source>
        <dbReference type="EMBL" id="KIP03681.1"/>
    </source>
</evidence>
<accession>A0A0C3RT16</accession>
<dbReference type="Proteomes" id="UP000053257">
    <property type="component" value="Unassembled WGS sequence"/>
</dbReference>